<dbReference type="Gene3D" id="3.40.20.10">
    <property type="entry name" value="Severin"/>
    <property type="match status" value="1"/>
</dbReference>
<evidence type="ECO:0000313" key="6">
    <source>
        <dbReference type="EMBL" id="KAK9802052.1"/>
    </source>
</evidence>
<evidence type="ECO:0008006" key="8">
    <source>
        <dbReference type="Google" id="ProtNLM"/>
    </source>
</evidence>
<proteinExistence type="predicted"/>
<keyword evidence="2" id="KW-0904">Protein phosphatase</keyword>
<name>A0AAW1P1R2_9CHLO</name>
<dbReference type="CDD" id="cd14498">
    <property type="entry name" value="DSP"/>
    <property type="match status" value="1"/>
</dbReference>
<keyword evidence="7" id="KW-1185">Reference proteome</keyword>
<dbReference type="PANTHER" id="PTHR46381">
    <property type="entry name" value="MKPA PROTEIN"/>
    <property type="match status" value="1"/>
</dbReference>
<evidence type="ECO:0000256" key="1">
    <source>
        <dbReference type="ARBA" id="ARBA00022801"/>
    </source>
</evidence>
<feature type="region of interest" description="Disordered" evidence="3">
    <location>
        <begin position="797"/>
        <end position="818"/>
    </location>
</feature>
<evidence type="ECO:0000256" key="2">
    <source>
        <dbReference type="ARBA" id="ARBA00022912"/>
    </source>
</evidence>
<dbReference type="InterPro" id="IPR000387">
    <property type="entry name" value="Tyr_Pase_dom"/>
</dbReference>
<dbReference type="SUPFAM" id="SSF82754">
    <property type="entry name" value="C-terminal, gelsolin-like domain of Sec23/24"/>
    <property type="match status" value="1"/>
</dbReference>
<reference evidence="6 7" key="1">
    <citation type="journal article" date="2024" name="Nat. Commun.">
        <title>Phylogenomics reveals the evolutionary origins of lichenization in chlorophyte algae.</title>
        <authorList>
            <person name="Puginier C."/>
            <person name="Libourel C."/>
            <person name="Otte J."/>
            <person name="Skaloud P."/>
            <person name="Haon M."/>
            <person name="Grisel S."/>
            <person name="Petersen M."/>
            <person name="Berrin J.G."/>
            <person name="Delaux P.M."/>
            <person name="Dal Grande F."/>
            <person name="Keller J."/>
        </authorList>
    </citation>
    <scope>NUCLEOTIDE SEQUENCE [LARGE SCALE GENOMIC DNA]</scope>
    <source>
        <strain evidence="6 7">SAG 2036</strain>
    </source>
</reference>
<sequence>MDVAEPTPAAHQLLASEGCHLDEGAKEPASVAAVASEQSAGQARVEVLAGRLSSTSKRGATCGQHCPTVPRLPLTGPLQGASKGHKEPLPSMKAAASSTDEDAASETTLPDPGRTTLADDSTSEASPSAAEDAPAVIAEAAPSQGVRSLCLASLPTELTYLTLCLNDDIAEDVTSLFYKVFDFIQGAIKQGGRVLLHCSQGVSRSAALAVAHHMWRTDLPYDQATVAIKAHRGVVNPNMNFMCQLLKWQTHRQQGGKKVQLYSVVPHSSMHGGLLILRPSCQQHQTVLLDRRGTFVLSSPETIFLWKGSQAGPSLIAGAWSGILGLQRYEDASCFVEEVEEGEESQDFVQALQSCILSSSDIGKGMAWYGQCPRLGALYEVHQSMLSHPPGYRFVGHTIPGRGNVSGASAIPPNPSISAPNPPSSARAANDEEGSSSELGSLSGSLTGDEDSDLEVDSAPHPPHLQGRSKGRSPLMTGMRRGARAVPLLNLSFAGAGKSGVFGDAFDSALAPSGLRSRPSDAGQARGPSSVPSGANSGPTPPAPSARAADAEMDSSSSMGSLTARSSADDSELESEADSARPLAQQPGASKGRSPYMAGMNTGARTVPAVPPLNLSFAGTDHMAAHGAAGAVSMPGVSQKSLSEATPGSAAVRGEGGLPSVAARDKAPSSPAPPTPVHMAPAAKDVVLAASEIANNAVPLKPPQHTLVTEQCSGTQDSHAGPEGQTAAAALDLKAAHGRRQRAARRMSALFAASPNAVTPRTYARPAADQEAAAALVSSQPTTIQAPVVSRPAAGIGPGIEMVGGPNQRPRAGGDVTTRRHKLGMKGVMRAVKMAARSVHDVIRKGASNGTFLY</sequence>
<feature type="compositionally biased region" description="Pro residues" evidence="3">
    <location>
        <begin position="412"/>
        <end position="423"/>
    </location>
</feature>
<organism evidence="6 7">
    <name type="scientific">Symbiochloris irregularis</name>
    <dbReference type="NCBI Taxonomy" id="706552"/>
    <lineage>
        <taxon>Eukaryota</taxon>
        <taxon>Viridiplantae</taxon>
        <taxon>Chlorophyta</taxon>
        <taxon>core chlorophytes</taxon>
        <taxon>Trebouxiophyceae</taxon>
        <taxon>Trebouxiales</taxon>
        <taxon>Trebouxiaceae</taxon>
        <taxon>Symbiochloris</taxon>
    </lineage>
</organism>
<dbReference type="InterPro" id="IPR020422">
    <property type="entry name" value="TYR_PHOSPHATASE_DUAL_dom"/>
</dbReference>
<dbReference type="InterPro" id="IPR000340">
    <property type="entry name" value="Dual-sp_phosphatase_cat-dom"/>
</dbReference>
<dbReference type="InterPro" id="IPR029006">
    <property type="entry name" value="ADF-H/Gelsolin-like_dom_sf"/>
</dbReference>
<dbReference type="InterPro" id="IPR029021">
    <property type="entry name" value="Prot-tyrosine_phosphatase-like"/>
</dbReference>
<dbReference type="AlphaFoldDB" id="A0AAW1P1R2"/>
<feature type="region of interest" description="Disordered" evidence="3">
    <location>
        <begin position="56"/>
        <end position="133"/>
    </location>
</feature>
<feature type="region of interest" description="Disordered" evidence="3">
    <location>
        <begin position="405"/>
        <end position="476"/>
    </location>
</feature>
<evidence type="ECO:0000259" key="4">
    <source>
        <dbReference type="PROSITE" id="PS50054"/>
    </source>
</evidence>
<evidence type="ECO:0000313" key="7">
    <source>
        <dbReference type="Proteomes" id="UP001465755"/>
    </source>
</evidence>
<dbReference type="PROSITE" id="PS50054">
    <property type="entry name" value="TYR_PHOSPHATASE_DUAL"/>
    <property type="match status" value="1"/>
</dbReference>
<comment type="caution">
    <text evidence="6">The sequence shown here is derived from an EMBL/GenBank/DDBJ whole genome shotgun (WGS) entry which is preliminary data.</text>
</comment>
<evidence type="ECO:0000259" key="5">
    <source>
        <dbReference type="PROSITE" id="PS50056"/>
    </source>
</evidence>
<dbReference type="Proteomes" id="UP001465755">
    <property type="component" value="Unassembled WGS sequence"/>
</dbReference>
<dbReference type="PROSITE" id="PS00383">
    <property type="entry name" value="TYR_PHOSPHATASE_1"/>
    <property type="match status" value="1"/>
</dbReference>
<protein>
    <recommendedName>
        <fullName evidence="8">Protein-tyrosine-phosphatase</fullName>
    </recommendedName>
</protein>
<gene>
    <name evidence="6" type="ORF">WJX73_007157</name>
</gene>
<dbReference type="SMART" id="SM00195">
    <property type="entry name" value="DSPc"/>
    <property type="match status" value="1"/>
</dbReference>
<feature type="domain" description="Tyrosine-protein phosphatase" evidence="4">
    <location>
        <begin position="106"/>
        <end position="254"/>
    </location>
</feature>
<dbReference type="SUPFAM" id="SSF52799">
    <property type="entry name" value="(Phosphotyrosine protein) phosphatases II"/>
    <property type="match status" value="1"/>
</dbReference>
<dbReference type="Pfam" id="PF00782">
    <property type="entry name" value="DSPc"/>
    <property type="match status" value="1"/>
</dbReference>
<dbReference type="EMBL" id="JALJOQ010000072">
    <property type="protein sequence ID" value="KAK9802052.1"/>
    <property type="molecule type" value="Genomic_DNA"/>
</dbReference>
<dbReference type="Gene3D" id="3.90.190.10">
    <property type="entry name" value="Protein tyrosine phosphatase superfamily"/>
    <property type="match status" value="1"/>
</dbReference>
<accession>A0AAW1P1R2</accession>
<dbReference type="InterPro" id="IPR036180">
    <property type="entry name" value="Gelsolin-like_dom_sf"/>
</dbReference>
<feature type="domain" description="Tyrosine specific protein phosphatases" evidence="5">
    <location>
        <begin position="175"/>
        <end position="232"/>
    </location>
</feature>
<dbReference type="GO" id="GO:0004721">
    <property type="term" value="F:phosphoprotein phosphatase activity"/>
    <property type="evidence" value="ECO:0007669"/>
    <property type="project" value="UniProtKB-KW"/>
</dbReference>
<dbReference type="PROSITE" id="PS50056">
    <property type="entry name" value="TYR_PHOSPHATASE_2"/>
    <property type="match status" value="1"/>
</dbReference>
<evidence type="ECO:0000256" key="3">
    <source>
        <dbReference type="SAM" id="MobiDB-lite"/>
    </source>
</evidence>
<feature type="compositionally biased region" description="Low complexity" evidence="3">
    <location>
        <begin position="436"/>
        <end position="447"/>
    </location>
</feature>
<feature type="region of interest" description="Disordered" evidence="3">
    <location>
        <begin position="639"/>
        <end position="678"/>
    </location>
</feature>
<keyword evidence="1" id="KW-0378">Hydrolase</keyword>
<feature type="region of interest" description="Disordered" evidence="3">
    <location>
        <begin position="513"/>
        <end position="603"/>
    </location>
</feature>
<dbReference type="InterPro" id="IPR016130">
    <property type="entry name" value="Tyr_Pase_AS"/>
</dbReference>
<dbReference type="PANTHER" id="PTHR46381:SF2">
    <property type="entry name" value="MAP KINASE PHOSPHATASE"/>
    <property type="match status" value="1"/>
</dbReference>
<feature type="compositionally biased region" description="Low complexity" evidence="3">
    <location>
        <begin position="118"/>
        <end position="133"/>
    </location>
</feature>